<evidence type="ECO:0000313" key="4">
    <source>
        <dbReference type="Proteomes" id="UP000521676"/>
    </source>
</evidence>
<name>A0A8T7LV84_9CHLR</name>
<sequence length="143" mass="16472">MDTLLAELKEIIERVSGQLRAIVGAQVAAPGEWSKKQLLGHLIDSATNNHQRFVRVQLEAELRFPGYRQEEWVAVQHYQAENWEELVLLWESCNRHLLHLVRYIPQDALSKLCYIGEGVPITVQTLFSEYLTHMKGHLAQLLS</sequence>
<dbReference type="Gene3D" id="1.20.120.450">
    <property type="entry name" value="dinb family like domain"/>
    <property type="match status" value="1"/>
</dbReference>
<dbReference type="Pfam" id="PF12867">
    <property type="entry name" value="DinB_2"/>
    <property type="match status" value="1"/>
</dbReference>
<reference evidence="2 4" key="1">
    <citation type="submission" date="2020-06" db="EMBL/GenBank/DDBJ databases">
        <title>Anoxygenic phototrophic Chloroflexota member uses a Type I reaction center.</title>
        <authorList>
            <person name="Tsuji J.M."/>
            <person name="Shaw N.A."/>
            <person name="Nagashima S."/>
            <person name="Venkiteswaran J."/>
            <person name="Schiff S.L."/>
            <person name="Hanada S."/>
            <person name="Tank M."/>
            <person name="Neufeld J.D."/>
        </authorList>
    </citation>
    <scope>NUCLEOTIDE SEQUENCE [LARGE SCALE GENOMIC DNA]</scope>
    <source>
        <strain evidence="2">L227-S17</strain>
    </source>
</reference>
<evidence type="ECO:0000259" key="1">
    <source>
        <dbReference type="Pfam" id="PF12867"/>
    </source>
</evidence>
<proteinExistence type="predicted"/>
<dbReference type="Proteomes" id="UP000521676">
    <property type="component" value="Unassembled WGS sequence"/>
</dbReference>
<gene>
    <name evidence="2" type="ORF">HXX08_08670</name>
    <name evidence="3" type="ORF">OZ401_001078</name>
</gene>
<dbReference type="InterPro" id="IPR034660">
    <property type="entry name" value="DinB/YfiT-like"/>
</dbReference>
<dbReference type="EMBL" id="CP128399">
    <property type="protein sequence ID" value="WJW67799.1"/>
    <property type="molecule type" value="Genomic_DNA"/>
</dbReference>
<reference evidence="3" key="2">
    <citation type="journal article" date="2024" name="Nature">
        <title>Anoxygenic phototroph of the Chloroflexota uses a type I reaction centre.</title>
        <authorList>
            <person name="Tsuji J.M."/>
            <person name="Shaw N.A."/>
            <person name="Nagashima S."/>
            <person name="Venkiteswaran J.J."/>
            <person name="Schiff S.L."/>
            <person name="Watanabe T."/>
            <person name="Fukui M."/>
            <person name="Hanada S."/>
            <person name="Tank M."/>
            <person name="Neufeld J.D."/>
        </authorList>
    </citation>
    <scope>NUCLEOTIDE SEQUENCE</scope>
    <source>
        <strain evidence="3">L227-S17</strain>
    </source>
</reference>
<evidence type="ECO:0000313" key="3">
    <source>
        <dbReference type="EMBL" id="WJW67799.1"/>
    </source>
</evidence>
<dbReference type="EMBL" id="JACATZ010000001">
    <property type="protein sequence ID" value="NWJ45938.1"/>
    <property type="molecule type" value="Genomic_DNA"/>
</dbReference>
<keyword evidence="5" id="KW-1185">Reference proteome</keyword>
<evidence type="ECO:0000313" key="5">
    <source>
        <dbReference type="Proteomes" id="UP001431572"/>
    </source>
</evidence>
<protein>
    <submittedName>
        <fullName evidence="2">DinB family protein</fullName>
    </submittedName>
</protein>
<accession>A0A8T7LV84</accession>
<dbReference type="RefSeq" id="WP_341469689.1">
    <property type="nucleotide sequence ID" value="NZ_CP128399.1"/>
</dbReference>
<feature type="domain" description="DinB-like" evidence="1">
    <location>
        <begin position="29"/>
        <end position="141"/>
    </location>
</feature>
<dbReference type="InterPro" id="IPR024775">
    <property type="entry name" value="DinB-like"/>
</dbReference>
<evidence type="ECO:0000313" key="2">
    <source>
        <dbReference type="EMBL" id="NWJ45938.1"/>
    </source>
</evidence>
<dbReference type="Proteomes" id="UP001431572">
    <property type="component" value="Chromosome 1"/>
</dbReference>
<dbReference type="SUPFAM" id="SSF109854">
    <property type="entry name" value="DinB/YfiT-like putative metalloenzymes"/>
    <property type="match status" value="1"/>
</dbReference>
<dbReference type="AlphaFoldDB" id="A0A8T7LV84"/>
<organism evidence="2 4">
    <name type="scientific">Candidatus Chlorohelix allophototropha</name>
    <dbReference type="NCBI Taxonomy" id="3003348"/>
    <lineage>
        <taxon>Bacteria</taxon>
        <taxon>Bacillati</taxon>
        <taxon>Chloroflexota</taxon>
        <taxon>Chloroflexia</taxon>
        <taxon>Candidatus Chloroheliales</taxon>
        <taxon>Candidatus Chloroheliaceae</taxon>
        <taxon>Candidatus Chlorohelix</taxon>
    </lineage>
</organism>